<feature type="domain" description="HDOD" evidence="1">
    <location>
        <begin position="24"/>
        <end position="221"/>
    </location>
</feature>
<gene>
    <name evidence="2" type="ORF">CVV64_03535</name>
</gene>
<dbReference type="PANTHER" id="PTHR33525">
    <property type="match status" value="1"/>
</dbReference>
<proteinExistence type="predicted"/>
<protein>
    <recommendedName>
        <fullName evidence="1">HDOD domain-containing protein</fullName>
    </recommendedName>
</protein>
<dbReference type="CDD" id="cd00077">
    <property type="entry name" value="HDc"/>
    <property type="match status" value="1"/>
</dbReference>
<dbReference type="Pfam" id="PF08668">
    <property type="entry name" value="HDOD"/>
    <property type="match status" value="1"/>
</dbReference>
<dbReference type="NCBIfam" id="TIGR00277">
    <property type="entry name" value="HDIG"/>
    <property type="match status" value="1"/>
</dbReference>
<name>A0A2N1PTS3_9BACT</name>
<organism evidence="2 3">
    <name type="scientific">Candidatus Wallbacteria bacterium HGW-Wallbacteria-1</name>
    <dbReference type="NCBI Taxonomy" id="2013854"/>
    <lineage>
        <taxon>Bacteria</taxon>
        <taxon>Candidatus Walliibacteriota</taxon>
    </lineage>
</organism>
<dbReference type="InterPro" id="IPR013976">
    <property type="entry name" value="HDOD"/>
</dbReference>
<evidence type="ECO:0000259" key="1">
    <source>
        <dbReference type="PROSITE" id="PS51833"/>
    </source>
</evidence>
<dbReference type="InterPro" id="IPR003607">
    <property type="entry name" value="HD/PDEase_dom"/>
</dbReference>
<dbReference type="PANTHER" id="PTHR33525:SF3">
    <property type="entry name" value="RIBONUCLEASE Y"/>
    <property type="match status" value="1"/>
</dbReference>
<dbReference type="SMART" id="SM00471">
    <property type="entry name" value="HDc"/>
    <property type="match status" value="1"/>
</dbReference>
<dbReference type="InterPro" id="IPR052340">
    <property type="entry name" value="RNase_Y/CdgJ"/>
</dbReference>
<reference evidence="2 3" key="1">
    <citation type="journal article" date="2017" name="ISME J.">
        <title>Potential for microbial H2 and metal transformations associated with novel bacteria and archaea in deep terrestrial subsurface sediments.</title>
        <authorList>
            <person name="Hernsdorf A.W."/>
            <person name="Amano Y."/>
            <person name="Miyakawa K."/>
            <person name="Ise K."/>
            <person name="Suzuki Y."/>
            <person name="Anantharaman K."/>
            <person name="Probst A."/>
            <person name="Burstein D."/>
            <person name="Thomas B.C."/>
            <person name="Banfield J.F."/>
        </authorList>
    </citation>
    <scope>NUCLEOTIDE SEQUENCE [LARGE SCALE GENOMIC DNA]</scope>
    <source>
        <strain evidence="2">HGW-Wallbacteria-1</strain>
    </source>
</reference>
<evidence type="ECO:0000313" key="2">
    <source>
        <dbReference type="EMBL" id="PKK91747.1"/>
    </source>
</evidence>
<dbReference type="Proteomes" id="UP000233256">
    <property type="component" value="Unassembled WGS sequence"/>
</dbReference>
<dbReference type="Gene3D" id="1.10.3210.10">
    <property type="entry name" value="Hypothetical protein af1432"/>
    <property type="match status" value="1"/>
</dbReference>
<accession>A0A2N1PTS3</accession>
<dbReference type="AlphaFoldDB" id="A0A2N1PTS3"/>
<dbReference type="SUPFAM" id="SSF109604">
    <property type="entry name" value="HD-domain/PDEase-like"/>
    <property type="match status" value="1"/>
</dbReference>
<evidence type="ECO:0000313" key="3">
    <source>
        <dbReference type="Proteomes" id="UP000233256"/>
    </source>
</evidence>
<sequence>MSTLYDRRNKEQVLRNITQKIADLPVLPVVVTTVMGLISDPDTTVKKLEEVIRTDQSLAVKVLKMSNSAFYGFSRQISSIEQAVKILGFNTLRSILVSSSAAALFADGSDEEAEFHQELWEHSLLTATICRLIASRGPMRFLGEELFTAGLLHDFGKKIINRHFPGIYQKVEIMAEQKGVSEITIEMEALGFNHAEVGSLMANSWSLPPALTEAILRHHNPEWSEQFTRYVSTVSLADMMAHLHGEGRFSDPEVIMSLTGSFRLNQVDLDERQFTELIREIDEAYEAERSNFDDISASFNSGK</sequence>
<comment type="caution">
    <text evidence="2">The sequence shown here is derived from an EMBL/GenBank/DDBJ whole genome shotgun (WGS) entry which is preliminary data.</text>
</comment>
<dbReference type="PROSITE" id="PS51833">
    <property type="entry name" value="HDOD"/>
    <property type="match status" value="1"/>
</dbReference>
<dbReference type="InterPro" id="IPR006675">
    <property type="entry name" value="HDIG_dom"/>
</dbReference>
<dbReference type="EMBL" id="PGXC01000002">
    <property type="protein sequence ID" value="PKK91747.1"/>
    <property type="molecule type" value="Genomic_DNA"/>
</dbReference>